<comment type="caution">
    <text evidence="3">The sequence shown here is derived from an EMBL/GenBank/DDBJ whole genome shotgun (WGS) entry which is preliminary data.</text>
</comment>
<feature type="transmembrane region" description="Helical" evidence="1">
    <location>
        <begin position="33"/>
        <end position="56"/>
    </location>
</feature>
<dbReference type="EMBL" id="QKRB01000046">
    <property type="protein sequence ID" value="PZD94946.1"/>
    <property type="molecule type" value="Genomic_DNA"/>
</dbReference>
<sequence length="331" mass="35930">MSAHYKERLSETVMRQLRRRLGLIKPLRDERGAMAVEASVALPVFLFVLLFLILMIRMATAQMVLQDTASQVVRQSAAHIYPAALAAERLPGSLSAVPTLPQIELGEIGPVAAELAEYLPEPAGALVSGALNGDWRPLQNMAATELGRGLVMPVVNELAEDTELQTERIGLRELSLPDIQTREHPYFTVVLDYDFPLGLPFTKQSITLTATARERVWLSDSASAKVHTGGTEEQSELRIIAIEPSPVRPGRKARVIASAAPNQAVSLTVIYKSGTSRAKHLGQATADEHGIVTWEWHVSGNTTSGTWEVQVEDSSGAAVSGHFIVARMDEG</sequence>
<dbReference type="Proteomes" id="UP000249522">
    <property type="component" value="Unassembled WGS sequence"/>
</dbReference>
<evidence type="ECO:0000256" key="1">
    <source>
        <dbReference type="SAM" id="Phobius"/>
    </source>
</evidence>
<dbReference type="Pfam" id="PF07811">
    <property type="entry name" value="TadE"/>
    <property type="match status" value="1"/>
</dbReference>
<gene>
    <name evidence="3" type="ORF">DNH61_14985</name>
</gene>
<evidence type="ECO:0000313" key="3">
    <source>
        <dbReference type="EMBL" id="PZD94946.1"/>
    </source>
</evidence>
<organism evidence="3 4">
    <name type="scientific">Paenibacillus sambharensis</name>
    <dbReference type="NCBI Taxonomy" id="1803190"/>
    <lineage>
        <taxon>Bacteria</taxon>
        <taxon>Bacillati</taxon>
        <taxon>Bacillota</taxon>
        <taxon>Bacilli</taxon>
        <taxon>Bacillales</taxon>
        <taxon>Paenibacillaceae</taxon>
        <taxon>Paenibacillus</taxon>
    </lineage>
</organism>
<keyword evidence="1" id="KW-0472">Membrane</keyword>
<keyword evidence="1" id="KW-1133">Transmembrane helix</keyword>
<accession>A0A2W1L6Q5</accession>
<name>A0A2W1L6Q5_9BACL</name>
<keyword evidence="1" id="KW-0812">Transmembrane</keyword>
<proteinExistence type="predicted"/>
<evidence type="ECO:0000259" key="2">
    <source>
        <dbReference type="Pfam" id="PF07811"/>
    </source>
</evidence>
<dbReference type="AlphaFoldDB" id="A0A2W1L6Q5"/>
<dbReference type="OrthoDB" id="4376109at2"/>
<dbReference type="InterPro" id="IPR012495">
    <property type="entry name" value="TadE-like_dom"/>
</dbReference>
<reference evidence="3 4" key="1">
    <citation type="submission" date="2018-06" db="EMBL/GenBank/DDBJ databases">
        <title>Paenibacillus imtechensis sp. nov.</title>
        <authorList>
            <person name="Pinnaka A.K."/>
            <person name="Singh H."/>
            <person name="Kaur M."/>
        </authorList>
    </citation>
    <scope>NUCLEOTIDE SEQUENCE [LARGE SCALE GENOMIC DNA]</scope>
    <source>
        <strain evidence="3 4">SMB1</strain>
    </source>
</reference>
<evidence type="ECO:0000313" key="4">
    <source>
        <dbReference type="Proteomes" id="UP000249522"/>
    </source>
</evidence>
<protein>
    <recommendedName>
        <fullName evidence="2">TadE-like domain-containing protein</fullName>
    </recommendedName>
</protein>
<keyword evidence="4" id="KW-1185">Reference proteome</keyword>
<feature type="domain" description="TadE-like" evidence="2">
    <location>
        <begin position="32"/>
        <end position="74"/>
    </location>
</feature>